<proteinExistence type="inferred from homology"/>
<dbReference type="OrthoDB" id="73901at2759"/>
<evidence type="ECO:0000313" key="8">
    <source>
        <dbReference type="Proteomes" id="UP000027222"/>
    </source>
</evidence>
<sequence length="209" mass="22740">MSISAVLFATILTTLLPLVRADDSMNMNMTTDGAMAMTMPGMLPYLHFTPGDTVLFLGWAPGSNGAMVGACIALFVLALLDRGLAAIRASVEHRWQKRTQLTSEDKFDSSSLPSGKKQMAQVTVEDKSDSSSLPVAERSTQAAINRRHVPPFVLSHAVVRGILYLGQATLMYTFMLVIMTFQAAFVISIILGLGVGEMLFGHYLSWVYC</sequence>
<dbReference type="PANTHER" id="PTHR12483">
    <property type="entry name" value="SOLUTE CARRIER FAMILY 31 COPPER TRANSPORTERS"/>
    <property type="match status" value="1"/>
</dbReference>
<reference evidence="8" key="1">
    <citation type="journal article" date="2014" name="Proc. Natl. Acad. Sci. U.S.A.">
        <title>Extensive sampling of basidiomycete genomes demonstrates inadequacy of the white-rot/brown-rot paradigm for wood decay fungi.</title>
        <authorList>
            <person name="Riley R."/>
            <person name="Salamov A.A."/>
            <person name="Brown D.W."/>
            <person name="Nagy L.G."/>
            <person name="Floudas D."/>
            <person name="Held B.W."/>
            <person name="Levasseur A."/>
            <person name="Lombard V."/>
            <person name="Morin E."/>
            <person name="Otillar R."/>
            <person name="Lindquist E.A."/>
            <person name="Sun H."/>
            <person name="LaButti K.M."/>
            <person name="Schmutz J."/>
            <person name="Jabbour D."/>
            <person name="Luo H."/>
            <person name="Baker S.E."/>
            <person name="Pisabarro A.G."/>
            <person name="Walton J.D."/>
            <person name="Blanchette R.A."/>
            <person name="Henrissat B."/>
            <person name="Martin F."/>
            <person name="Cullen D."/>
            <person name="Hibbett D.S."/>
            <person name="Grigoriev I.V."/>
        </authorList>
    </citation>
    <scope>NUCLEOTIDE SEQUENCE [LARGE SCALE GENOMIC DNA]</scope>
    <source>
        <strain evidence="8">CBS 339.88</strain>
    </source>
</reference>
<dbReference type="GO" id="GO:0005375">
    <property type="term" value="F:copper ion transmembrane transporter activity"/>
    <property type="evidence" value="ECO:0007669"/>
    <property type="project" value="UniProtKB-UniRule"/>
</dbReference>
<accession>A0A067TMH2</accession>
<feature type="chain" id="PRO_5001646972" description="Copper transport protein" evidence="6">
    <location>
        <begin position="22"/>
        <end position="209"/>
    </location>
</feature>
<evidence type="ECO:0000256" key="5">
    <source>
        <dbReference type="SAM" id="MobiDB-lite"/>
    </source>
</evidence>
<evidence type="ECO:0000256" key="4">
    <source>
        <dbReference type="RuleBase" id="RU367022"/>
    </source>
</evidence>
<keyword evidence="4" id="KW-0813">Transport</keyword>
<organism evidence="7 8">
    <name type="scientific">Galerina marginata (strain CBS 339.88)</name>
    <dbReference type="NCBI Taxonomy" id="685588"/>
    <lineage>
        <taxon>Eukaryota</taxon>
        <taxon>Fungi</taxon>
        <taxon>Dikarya</taxon>
        <taxon>Basidiomycota</taxon>
        <taxon>Agaricomycotina</taxon>
        <taxon>Agaricomycetes</taxon>
        <taxon>Agaricomycetidae</taxon>
        <taxon>Agaricales</taxon>
        <taxon>Agaricineae</taxon>
        <taxon>Strophariaceae</taxon>
        <taxon>Galerina</taxon>
    </lineage>
</organism>
<feature type="signal peptide" evidence="6">
    <location>
        <begin position="1"/>
        <end position="21"/>
    </location>
</feature>
<dbReference type="Pfam" id="PF04145">
    <property type="entry name" value="Ctr"/>
    <property type="match status" value="1"/>
</dbReference>
<feature type="transmembrane region" description="Helical" evidence="4">
    <location>
        <begin position="170"/>
        <end position="195"/>
    </location>
</feature>
<evidence type="ECO:0000256" key="3">
    <source>
        <dbReference type="ARBA" id="ARBA00023136"/>
    </source>
</evidence>
<keyword evidence="8" id="KW-1185">Reference proteome</keyword>
<keyword evidence="1 4" id="KW-0812">Transmembrane</keyword>
<keyword evidence="4" id="KW-0187">Copper transport</keyword>
<feature type="region of interest" description="Disordered" evidence="5">
    <location>
        <begin position="105"/>
        <end position="132"/>
    </location>
</feature>
<keyword evidence="4" id="KW-0186">Copper</keyword>
<evidence type="ECO:0000313" key="7">
    <source>
        <dbReference type="EMBL" id="KDR84366.1"/>
    </source>
</evidence>
<keyword evidence="3 4" id="KW-0472">Membrane</keyword>
<feature type="transmembrane region" description="Helical" evidence="4">
    <location>
        <begin position="56"/>
        <end position="80"/>
    </location>
</feature>
<dbReference type="AlphaFoldDB" id="A0A067TMH2"/>
<evidence type="ECO:0000256" key="6">
    <source>
        <dbReference type="SAM" id="SignalP"/>
    </source>
</evidence>
<dbReference type="HOGENOM" id="CLU_090404_0_0_1"/>
<dbReference type="InterPro" id="IPR007274">
    <property type="entry name" value="Cop_transporter"/>
</dbReference>
<evidence type="ECO:0000256" key="1">
    <source>
        <dbReference type="ARBA" id="ARBA00022692"/>
    </source>
</evidence>
<keyword evidence="4" id="KW-0406">Ion transport</keyword>
<gene>
    <name evidence="7" type="ORF">GALMADRAFT_133684</name>
</gene>
<comment type="subcellular location">
    <subcellularLocation>
        <location evidence="4">Membrane</location>
        <topology evidence="4">Multi-pass membrane protein</topology>
    </subcellularLocation>
</comment>
<keyword evidence="6" id="KW-0732">Signal</keyword>
<name>A0A067TMH2_GALM3</name>
<dbReference type="EMBL" id="KL142368">
    <property type="protein sequence ID" value="KDR84366.1"/>
    <property type="molecule type" value="Genomic_DNA"/>
</dbReference>
<dbReference type="GO" id="GO:0016020">
    <property type="term" value="C:membrane"/>
    <property type="evidence" value="ECO:0007669"/>
    <property type="project" value="UniProtKB-SubCell"/>
</dbReference>
<dbReference type="Proteomes" id="UP000027222">
    <property type="component" value="Unassembled WGS sequence"/>
</dbReference>
<protein>
    <recommendedName>
        <fullName evidence="4">Copper transport protein</fullName>
    </recommendedName>
</protein>
<evidence type="ECO:0000256" key="2">
    <source>
        <dbReference type="ARBA" id="ARBA00022989"/>
    </source>
</evidence>
<comment type="similarity">
    <text evidence="4">Belongs to the copper transporter (Ctr) (TC 1.A.56) family. SLC31A subfamily.</text>
</comment>
<keyword evidence="2 4" id="KW-1133">Transmembrane helix</keyword>